<name>A0A524RMX3_9CHRO</name>
<proteinExistence type="inferred from homology"/>
<evidence type="ECO:0000256" key="7">
    <source>
        <dbReference type="SAM" id="Phobius"/>
    </source>
</evidence>
<feature type="transmembrane region" description="Helical" evidence="7">
    <location>
        <begin position="128"/>
        <end position="146"/>
    </location>
</feature>
<dbReference type="GO" id="GO:0043190">
    <property type="term" value="C:ATP-binding cassette (ABC) transporter complex"/>
    <property type="evidence" value="ECO:0007669"/>
    <property type="project" value="InterPro"/>
</dbReference>
<dbReference type="EMBL" id="SRMO01000066">
    <property type="protein sequence ID" value="TGG92143.1"/>
    <property type="molecule type" value="Genomic_DNA"/>
</dbReference>
<sequence>MTSLSWWVLPLLMALLVGMVCPVTGALLITQRRVLQANLISHAVLPGLVLALAFEVDPILGGLITGLLGALLAEHLSRSFSGREENAINTVLAGFLALGVLLVPLLQVRIDLEAVLFGDLLAGNITDLIRTLLAAAALLLLAVSRYQDLVFLGVDPEGAAAAHLPVARLRFSMTLVTSLVVVSAMTAVGVVLVIGLLCAPVLMHVERVVSLRSLMLRAAGTGLLLSSGGLLLAMGLDLPPGPLIGVLCLGLLLVKSIAHSSASEMATRFQRHH</sequence>
<feature type="transmembrane region" description="Helical" evidence="7">
    <location>
        <begin position="6"/>
        <end position="30"/>
    </location>
</feature>
<feature type="transmembrane region" description="Helical" evidence="7">
    <location>
        <begin position="42"/>
        <end position="67"/>
    </location>
</feature>
<keyword evidence="4 7" id="KW-1133">Transmembrane helix</keyword>
<dbReference type="Gene3D" id="1.10.3470.10">
    <property type="entry name" value="ABC transporter involved in vitamin B12 uptake, BtuC"/>
    <property type="match status" value="1"/>
</dbReference>
<evidence type="ECO:0000256" key="1">
    <source>
        <dbReference type="ARBA" id="ARBA00004141"/>
    </source>
</evidence>
<dbReference type="AlphaFoldDB" id="A0A524RMX3"/>
<keyword evidence="6" id="KW-0813">Transport</keyword>
<evidence type="ECO:0000256" key="6">
    <source>
        <dbReference type="RuleBase" id="RU003943"/>
    </source>
</evidence>
<gene>
    <name evidence="8" type="ORF">ERJ67_06605</name>
</gene>
<evidence type="ECO:0000256" key="4">
    <source>
        <dbReference type="ARBA" id="ARBA00022989"/>
    </source>
</evidence>
<dbReference type="PANTHER" id="PTHR30477">
    <property type="entry name" value="ABC-TRANSPORTER METAL-BINDING PROTEIN"/>
    <property type="match status" value="1"/>
</dbReference>
<dbReference type="InterPro" id="IPR037294">
    <property type="entry name" value="ABC_BtuC-like"/>
</dbReference>
<comment type="similarity">
    <text evidence="2 6">Belongs to the ABC-3 integral membrane protein family.</text>
</comment>
<feature type="transmembrane region" description="Helical" evidence="7">
    <location>
        <begin position="87"/>
        <end position="108"/>
    </location>
</feature>
<comment type="subcellular location">
    <subcellularLocation>
        <location evidence="6">Cell membrane</location>
        <topology evidence="6">Multi-pass membrane protein</topology>
    </subcellularLocation>
    <subcellularLocation>
        <location evidence="1">Membrane</location>
        <topology evidence="1">Multi-pass membrane protein</topology>
    </subcellularLocation>
</comment>
<comment type="caution">
    <text evidence="8">The sequence shown here is derived from an EMBL/GenBank/DDBJ whole genome shotgun (WGS) entry which is preliminary data.</text>
</comment>
<feature type="transmembrane region" description="Helical" evidence="7">
    <location>
        <begin position="240"/>
        <end position="258"/>
    </location>
</feature>
<accession>A0A524RMX3</accession>
<dbReference type="SUPFAM" id="SSF81345">
    <property type="entry name" value="ABC transporter involved in vitamin B12 uptake, BtuC"/>
    <property type="match status" value="1"/>
</dbReference>
<dbReference type="Pfam" id="PF00950">
    <property type="entry name" value="ABC-3"/>
    <property type="match status" value="1"/>
</dbReference>
<protein>
    <submittedName>
        <fullName evidence="8">Metal ABC transporter permease</fullName>
    </submittedName>
</protein>
<keyword evidence="3 6" id="KW-0812">Transmembrane</keyword>
<organism evidence="8 9">
    <name type="scientific">Aphanocapsa feldmannii 277cV</name>
    <dbReference type="NCBI Taxonomy" id="2507553"/>
    <lineage>
        <taxon>Bacteria</taxon>
        <taxon>Bacillati</taxon>
        <taxon>Cyanobacteriota</taxon>
        <taxon>Cyanophyceae</taxon>
        <taxon>Oscillatoriophycideae</taxon>
        <taxon>Chroococcales</taxon>
        <taxon>Microcystaceae</taxon>
        <taxon>Aphanocapsa</taxon>
    </lineage>
</organism>
<dbReference type="InterPro" id="IPR001626">
    <property type="entry name" value="ABC_TroCD"/>
</dbReference>
<evidence type="ECO:0000256" key="2">
    <source>
        <dbReference type="ARBA" id="ARBA00008034"/>
    </source>
</evidence>
<feature type="transmembrane region" description="Helical" evidence="7">
    <location>
        <begin position="214"/>
        <end position="234"/>
    </location>
</feature>
<reference evidence="8 9" key="1">
    <citation type="journal article" date="2019" name="mSystems">
        <title>Life at home and on the roam: Genomic adaptions reflect the dual lifestyle of an intracellular, facultative symbiont.</title>
        <authorList>
            <person name="Burgsdorf I."/>
        </authorList>
    </citation>
    <scope>NUCLEOTIDE SEQUENCE [LARGE SCALE GENOMIC DNA]</scope>
    <source>
        <strain evidence="8">277cV</strain>
    </source>
</reference>
<dbReference type="GO" id="GO:0010043">
    <property type="term" value="P:response to zinc ion"/>
    <property type="evidence" value="ECO:0007669"/>
    <property type="project" value="TreeGrafter"/>
</dbReference>
<evidence type="ECO:0000256" key="3">
    <source>
        <dbReference type="ARBA" id="ARBA00022692"/>
    </source>
</evidence>
<evidence type="ECO:0000313" key="9">
    <source>
        <dbReference type="Proteomes" id="UP000317990"/>
    </source>
</evidence>
<evidence type="ECO:0000313" key="8">
    <source>
        <dbReference type="EMBL" id="TGG92143.1"/>
    </source>
</evidence>
<dbReference type="GO" id="GO:0055085">
    <property type="term" value="P:transmembrane transport"/>
    <property type="evidence" value="ECO:0007669"/>
    <property type="project" value="InterPro"/>
</dbReference>
<keyword evidence="5 7" id="KW-0472">Membrane</keyword>
<feature type="transmembrane region" description="Helical" evidence="7">
    <location>
        <begin position="175"/>
        <end position="202"/>
    </location>
</feature>
<dbReference type="PANTHER" id="PTHR30477:SF13">
    <property type="entry name" value="IRON TRANSPORT SYSTEM MEMBRANE PROTEIN HI_0360-RELATED"/>
    <property type="match status" value="1"/>
</dbReference>
<evidence type="ECO:0000256" key="5">
    <source>
        <dbReference type="ARBA" id="ARBA00023136"/>
    </source>
</evidence>
<dbReference type="Proteomes" id="UP000317990">
    <property type="component" value="Unassembled WGS sequence"/>
</dbReference>